<sequence>MSNRREVLLDAAVRVLGGRGMRALTHRAVDAEAAVPVGSTANYFPNRESLLGAIVERISARERANFEEIARTVSPTTPAELARVLGAAARDAAGVHRELTLARYAILVEAGHNAAIRRRVAENGSRVDAWFAVWLRLIGSHDPDHLHLVANYLTGLILHQLAVPDPAFDPTAMIAGFLESLVAAVGTHETETAGRTI</sequence>
<evidence type="ECO:0000256" key="1">
    <source>
        <dbReference type="ARBA" id="ARBA00023125"/>
    </source>
</evidence>
<evidence type="ECO:0000313" key="4">
    <source>
        <dbReference type="EMBL" id="MFD1233005.1"/>
    </source>
</evidence>
<reference evidence="5" key="1">
    <citation type="journal article" date="2019" name="Int. J. Syst. Evol. Microbiol.">
        <title>The Global Catalogue of Microorganisms (GCM) 10K type strain sequencing project: providing services to taxonomists for standard genome sequencing and annotation.</title>
        <authorList>
            <consortium name="The Broad Institute Genomics Platform"/>
            <consortium name="The Broad Institute Genome Sequencing Center for Infectious Disease"/>
            <person name="Wu L."/>
            <person name="Ma J."/>
        </authorList>
    </citation>
    <scope>NUCLEOTIDE SEQUENCE [LARGE SCALE GENOMIC DNA]</scope>
    <source>
        <strain evidence="5">CCUG 49018</strain>
    </source>
</reference>
<dbReference type="Pfam" id="PF17940">
    <property type="entry name" value="TetR_C_31"/>
    <property type="match status" value="1"/>
</dbReference>
<dbReference type="InterPro" id="IPR041583">
    <property type="entry name" value="TetR_C_31"/>
</dbReference>
<dbReference type="Gene3D" id="1.10.357.10">
    <property type="entry name" value="Tetracycline Repressor, domain 2"/>
    <property type="match status" value="1"/>
</dbReference>
<evidence type="ECO:0000313" key="5">
    <source>
        <dbReference type="Proteomes" id="UP001597182"/>
    </source>
</evidence>
<feature type="DNA-binding region" description="H-T-H motif" evidence="2">
    <location>
        <begin position="25"/>
        <end position="44"/>
    </location>
</feature>
<dbReference type="Pfam" id="PF00440">
    <property type="entry name" value="TetR_N"/>
    <property type="match status" value="1"/>
</dbReference>
<organism evidence="4 5">
    <name type="scientific">Pseudonocardia benzenivorans</name>
    <dbReference type="NCBI Taxonomy" id="228005"/>
    <lineage>
        <taxon>Bacteria</taxon>
        <taxon>Bacillati</taxon>
        <taxon>Actinomycetota</taxon>
        <taxon>Actinomycetes</taxon>
        <taxon>Pseudonocardiales</taxon>
        <taxon>Pseudonocardiaceae</taxon>
        <taxon>Pseudonocardia</taxon>
    </lineage>
</organism>
<dbReference type="SUPFAM" id="SSF46689">
    <property type="entry name" value="Homeodomain-like"/>
    <property type="match status" value="1"/>
</dbReference>
<evidence type="ECO:0000256" key="2">
    <source>
        <dbReference type="PROSITE-ProRule" id="PRU00335"/>
    </source>
</evidence>
<protein>
    <submittedName>
        <fullName evidence="4">TetR/AcrR family transcriptional regulator</fullName>
    </submittedName>
</protein>
<dbReference type="Proteomes" id="UP001597182">
    <property type="component" value="Unassembled WGS sequence"/>
</dbReference>
<keyword evidence="1 2" id="KW-0238">DNA-binding</keyword>
<name>A0ABW3VE63_9PSEU</name>
<dbReference type="InterPro" id="IPR001647">
    <property type="entry name" value="HTH_TetR"/>
</dbReference>
<keyword evidence="5" id="KW-1185">Reference proteome</keyword>
<comment type="caution">
    <text evidence="4">The sequence shown here is derived from an EMBL/GenBank/DDBJ whole genome shotgun (WGS) entry which is preliminary data.</text>
</comment>
<feature type="domain" description="HTH tetR-type" evidence="3">
    <location>
        <begin position="2"/>
        <end position="62"/>
    </location>
</feature>
<accession>A0ABW3VE63</accession>
<evidence type="ECO:0000259" key="3">
    <source>
        <dbReference type="PROSITE" id="PS50977"/>
    </source>
</evidence>
<dbReference type="RefSeq" id="WP_103380570.1">
    <property type="nucleotide sequence ID" value="NZ_BAABKS010000093.1"/>
</dbReference>
<dbReference type="EMBL" id="JBHTMB010000049">
    <property type="protein sequence ID" value="MFD1233005.1"/>
    <property type="molecule type" value="Genomic_DNA"/>
</dbReference>
<dbReference type="InterPro" id="IPR009057">
    <property type="entry name" value="Homeodomain-like_sf"/>
</dbReference>
<dbReference type="PROSITE" id="PS50977">
    <property type="entry name" value="HTH_TETR_2"/>
    <property type="match status" value="1"/>
</dbReference>
<gene>
    <name evidence="4" type="ORF">ACFQ34_06875</name>
</gene>
<proteinExistence type="predicted"/>